<evidence type="ECO:0000256" key="11">
    <source>
        <dbReference type="ARBA" id="ARBA00023242"/>
    </source>
</evidence>
<dbReference type="Ensembl" id="ENSOSIT00000013310.1">
    <property type="protein sequence ID" value="ENSOSIP00000012559.1"/>
    <property type="gene ID" value="ENSOSIG00000006495.1"/>
</dbReference>
<dbReference type="GO" id="GO:0005524">
    <property type="term" value="F:ATP binding"/>
    <property type="evidence" value="ECO:0007669"/>
    <property type="project" value="UniProtKB-KW"/>
</dbReference>
<dbReference type="FunFam" id="3.40.50.300:FF:003232">
    <property type="entry name" value="Structural maintenance of chromosomes 6, gene 1"/>
    <property type="match status" value="1"/>
</dbReference>
<keyword evidence="11" id="KW-0539">Nucleus</keyword>
<evidence type="ECO:0000256" key="2">
    <source>
        <dbReference type="ARBA" id="ARBA00004286"/>
    </source>
</evidence>
<accession>A0A8C8DKL6</accession>
<dbReference type="GO" id="GO:0051276">
    <property type="term" value="P:chromosome organization"/>
    <property type="evidence" value="ECO:0007669"/>
    <property type="project" value="InterPro"/>
</dbReference>
<comment type="subcellular location">
    <subcellularLocation>
        <location evidence="2">Chromosome</location>
    </subcellularLocation>
    <subcellularLocation>
        <location evidence="1">Nucleus</location>
    </subcellularLocation>
</comment>
<dbReference type="Gene3D" id="3.40.50.300">
    <property type="entry name" value="P-loop containing nucleotide triphosphate hydrolases"/>
    <property type="match status" value="2"/>
</dbReference>
<evidence type="ECO:0000256" key="10">
    <source>
        <dbReference type="ARBA" id="ARBA00023204"/>
    </source>
</evidence>
<evidence type="ECO:0000259" key="16">
    <source>
        <dbReference type="Pfam" id="PF02463"/>
    </source>
</evidence>
<dbReference type="InterPro" id="IPR036277">
    <property type="entry name" value="SMC_hinge_sf"/>
</dbReference>
<keyword evidence="8 15" id="KW-0175">Coiled coil</keyword>
<dbReference type="PANTHER" id="PTHR19306">
    <property type="entry name" value="STRUCTURAL MAINTENANCE OF CHROMOSOMES 5,6 SMC5, SMC6"/>
    <property type="match status" value="1"/>
</dbReference>
<dbReference type="GO" id="GO:0003684">
    <property type="term" value="F:damaged DNA binding"/>
    <property type="evidence" value="ECO:0007669"/>
    <property type="project" value="TreeGrafter"/>
</dbReference>
<evidence type="ECO:0000256" key="12">
    <source>
        <dbReference type="ARBA" id="ARBA00053909"/>
    </source>
</evidence>
<comment type="subunit">
    <text evidence="13">Forms a heterodimer with smc5. Component of the SMC5-SMC6 complex which consists at least of smc5, smc6, nsmce2, nsmce1 and nsmce4a.</text>
</comment>
<evidence type="ECO:0000256" key="14">
    <source>
        <dbReference type="ARBA" id="ARBA00069480"/>
    </source>
</evidence>
<evidence type="ECO:0000256" key="8">
    <source>
        <dbReference type="ARBA" id="ARBA00023054"/>
    </source>
</evidence>
<dbReference type="Proteomes" id="UP000694383">
    <property type="component" value="Unplaced"/>
</dbReference>
<dbReference type="AlphaFoldDB" id="A0A8C8DKL6"/>
<dbReference type="Pfam" id="PF02463">
    <property type="entry name" value="SMC_N"/>
    <property type="match status" value="1"/>
</dbReference>
<evidence type="ECO:0000256" key="3">
    <source>
        <dbReference type="ARBA" id="ARBA00006793"/>
    </source>
</evidence>
<keyword evidence="10" id="KW-0234">DNA repair</keyword>
<keyword evidence="4" id="KW-0158">Chromosome</keyword>
<comment type="function">
    <text evidence="12">Core component of the SMC5-SMC6 complex, a complex involved in repair of DNA double-strand breaks by homologous recombination. The complex may promote sister chromatid homologous recombination by recruiting the SMC1-SMC3 cohesin complex to double-strand breaks. The complex is required for telomere maintenance via recombination and mediates sumoylation of shelterin complex (telosome) components.</text>
</comment>
<keyword evidence="18" id="KW-1185">Reference proteome</keyword>
<keyword evidence="7" id="KW-0067">ATP-binding</keyword>
<evidence type="ECO:0000256" key="7">
    <source>
        <dbReference type="ARBA" id="ARBA00022840"/>
    </source>
</evidence>
<evidence type="ECO:0000313" key="18">
    <source>
        <dbReference type="Proteomes" id="UP000694383"/>
    </source>
</evidence>
<name>A0A8C8DKL6_9TELE</name>
<evidence type="ECO:0000256" key="15">
    <source>
        <dbReference type="SAM" id="Coils"/>
    </source>
</evidence>
<dbReference type="GO" id="GO:0003697">
    <property type="term" value="F:single-stranded DNA binding"/>
    <property type="evidence" value="ECO:0007669"/>
    <property type="project" value="TreeGrafter"/>
</dbReference>
<sequence>MSKRRSSTVIENPDKRIRQLDQHSKYLYLAVCVRNDVFSFQCAGDVVSDAGILESITLKNFMCHSLLGPFAFGSNVNFVVGNNGSGKSAILTALIVALGGNAHATNRGSSLKDFVKEGESSADVSITLRNKGKDAFKLEVYGPLITVEMRITRDGLRTYKLRSKDGQIISTKKEELISILDNFNIQVNNPVSVLTQEMSKHFLHSKGEGDKYKFFMKATQLEQMRETFVYIKATKQATQHKIEQQNEVRKPSKGFLYKHETIKKSIEASSRNLRILESSRSNRLRRFGEHMPNLLDAIEVAHRRGQFKHKPRGPLGYLISLKDSELALAVEICLKNQLHAFTCDNYEDEKLLQDLMKKCYPSGRRPSIITSPFFPKVHDTRRRAVNHPEFPSVLQALEIEDPVVANCLIDQRGIESILLIKNNTQARKVMLGKNPPRNCTQAFSKEGDQIYTNRVYSADQTRANCLSGDVEEEIRLTQRELENQKAQEFRFQQQMKKLENEIKQNEILIKKCQMTQKSTKSAAKAAQICPERLDACRPAKSLDSEINRMKVKIATQQEQQGDRSEIVRQFVKARESYKSMSQQIRNLNSFIYSLTSVMNKRLQAYTEFRKFFSARCKYYFNSMLAQRGYSGSMIFDHKNETLSITVQPGQGNTADLSDMRSLSGGERSFSTVCFVLSLWAITEAPFRCLDEFDVYMDMVNRRISMDMMLKVASGQRFRQFIFLTPQNMSSLPICSNIRILRLKDPDRGQNNSSK</sequence>
<dbReference type="FunFam" id="3.40.50.300:FF:000959">
    <property type="entry name" value="structural maintenance of chromosomes protein 6"/>
    <property type="match status" value="1"/>
</dbReference>
<evidence type="ECO:0000256" key="5">
    <source>
        <dbReference type="ARBA" id="ARBA00022741"/>
    </source>
</evidence>
<keyword evidence="9" id="KW-0233">DNA recombination</keyword>
<protein>
    <recommendedName>
        <fullName evidence="14">Structural maintenance of chromosomes protein 6</fullName>
    </recommendedName>
</protein>
<evidence type="ECO:0000256" key="13">
    <source>
        <dbReference type="ARBA" id="ARBA00064605"/>
    </source>
</evidence>
<comment type="similarity">
    <text evidence="3">Belongs to the SMC family. SMC6 subfamily.</text>
</comment>
<dbReference type="SUPFAM" id="SSF52540">
    <property type="entry name" value="P-loop containing nucleoside triphosphate hydrolases"/>
    <property type="match status" value="1"/>
</dbReference>
<organism evidence="17 18">
    <name type="scientific">Oryzias sinensis</name>
    <name type="common">Chinese medaka</name>
    <dbReference type="NCBI Taxonomy" id="183150"/>
    <lineage>
        <taxon>Eukaryota</taxon>
        <taxon>Metazoa</taxon>
        <taxon>Chordata</taxon>
        <taxon>Craniata</taxon>
        <taxon>Vertebrata</taxon>
        <taxon>Euteleostomi</taxon>
        <taxon>Actinopterygii</taxon>
        <taxon>Neopterygii</taxon>
        <taxon>Teleostei</taxon>
        <taxon>Neoteleostei</taxon>
        <taxon>Acanthomorphata</taxon>
        <taxon>Ovalentaria</taxon>
        <taxon>Atherinomorphae</taxon>
        <taxon>Beloniformes</taxon>
        <taxon>Adrianichthyidae</taxon>
        <taxon>Oryziinae</taxon>
        <taxon>Oryzias</taxon>
    </lineage>
</organism>
<dbReference type="InterPro" id="IPR003395">
    <property type="entry name" value="RecF/RecN/SMC_N"/>
</dbReference>
<evidence type="ECO:0000256" key="4">
    <source>
        <dbReference type="ARBA" id="ARBA00022454"/>
    </source>
</evidence>
<dbReference type="GO" id="GO:0000724">
    <property type="term" value="P:double-strand break repair via homologous recombination"/>
    <property type="evidence" value="ECO:0007669"/>
    <property type="project" value="TreeGrafter"/>
</dbReference>
<evidence type="ECO:0000256" key="6">
    <source>
        <dbReference type="ARBA" id="ARBA00022763"/>
    </source>
</evidence>
<dbReference type="InterPro" id="IPR027417">
    <property type="entry name" value="P-loop_NTPase"/>
</dbReference>
<proteinExistence type="inferred from homology"/>
<reference evidence="17" key="2">
    <citation type="submission" date="2025-09" db="UniProtKB">
        <authorList>
            <consortium name="Ensembl"/>
        </authorList>
    </citation>
    <scope>IDENTIFICATION</scope>
</reference>
<keyword evidence="6" id="KW-0227">DNA damage</keyword>
<reference evidence="17" key="1">
    <citation type="submission" date="2025-08" db="UniProtKB">
        <authorList>
            <consortium name="Ensembl"/>
        </authorList>
    </citation>
    <scope>IDENTIFICATION</scope>
</reference>
<dbReference type="GO" id="GO:0030915">
    <property type="term" value="C:Smc5-Smc6 complex"/>
    <property type="evidence" value="ECO:0007669"/>
    <property type="project" value="TreeGrafter"/>
</dbReference>
<evidence type="ECO:0000256" key="1">
    <source>
        <dbReference type="ARBA" id="ARBA00004123"/>
    </source>
</evidence>
<dbReference type="GO" id="GO:0005634">
    <property type="term" value="C:nucleus"/>
    <property type="evidence" value="ECO:0007669"/>
    <property type="project" value="UniProtKB-SubCell"/>
</dbReference>
<keyword evidence="5" id="KW-0547">Nucleotide-binding</keyword>
<dbReference type="GeneTree" id="ENSGT00550000074816"/>
<feature type="coiled-coil region" evidence="15">
    <location>
        <begin position="467"/>
        <end position="515"/>
    </location>
</feature>
<feature type="domain" description="RecF/RecN/SMC N-terminal" evidence="16">
    <location>
        <begin position="54"/>
        <end position="724"/>
    </location>
</feature>
<dbReference type="PANTHER" id="PTHR19306:SF7">
    <property type="entry name" value="SI:DKEY-119F1.1"/>
    <property type="match status" value="1"/>
</dbReference>
<dbReference type="SUPFAM" id="SSF75553">
    <property type="entry name" value="Smc hinge domain"/>
    <property type="match status" value="1"/>
</dbReference>
<evidence type="ECO:0000313" key="17">
    <source>
        <dbReference type="Ensembl" id="ENSOSIP00000012559.1"/>
    </source>
</evidence>
<dbReference type="GO" id="GO:0035861">
    <property type="term" value="C:site of double-strand break"/>
    <property type="evidence" value="ECO:0007669"/>
    <property type="project" value="TreeGrafter"/>
</dbReference>
<evidence type="ECO:0000256" key="9">
    <source>
        <dbReference type="ARBA" id="ARBA00023172"/>
    </source>
</evidence>